<keyword evidence="2" id="KW-1185">Reference proteome</keyword>
<gene>
    <name evidence="1" type="ORF">C1C98_28970</name>
</gene>
<reference evidence="1 2" key="1">
    <citation type="submission" date="2018-01" db="EMBL/GenBank/DDBJ databases">
        <title>Tropical forage species Digitaria eriantha prevents oxidative stress under low temperature conditions by the incorporation of polyhydroxybutyrate-producing endophytic bacteria.</title>
        <authorList>
            <person name="Stritzler M."/>
            <person name="Ayub N."/>
        </authorList>
    </citation>
    <scope>NUCLEOTIDE SEQUENCE [LARGE SCALE GENOMIC DNA]</scope>
    <source>
        <strain evidence="1 2">FR1</strain>
    </source>
</reference>
<evidence type="ECO:0008006" key="3">
    <source>
        <dbReference type="Google" id="ProtNLM"/>
    </source>
</evidence>
<evidence type="ECO:0000313" key="1">
    <source>
        <dbReference type="EMBL" id="AUO49186.1"/>
    </source>
</evidence>
<sequence>MATASLFLHSVSRRPAIVCTVTVQCDFLQQSLPMNVKIGGATLAVILAGMLIALGITECQRGPVNPELADGTSEEQKTWLTIEHRIKRSDPTLTEVTRDQQTLTVLYRPGACADDCEPWVPHMLRVVGHGLAALNGAPGGKQYTQVTVKARLLADDDVELVYDMPGFDAIKTQQGGYETFAGMPRSLNFSAAALAQAQAYCQGPSAKGFYPEFCERVETATVRQ</sequence>
<proteinExistence type="predicted"/>
<organism evidence="1 2">
    <name type="scientific">Pseudomonas ogarae (strain DSM 112162 / CECT 30235 / F113)</name>
    <dbReference type="NCBI Taxonomy" id="1114970"/>
    <lineage>
        <taxon>Bacteria</taxon>
        <taxon>Pseudomonadati</taxon>
        <taxon>Pseudomonadota</taxon>
        <taxon>Gammaproteobacteria</taxon>
        <taxon>Pseudomonadales</taxon>
        <taxon>Pseudomonadaceae</taxon>
        <taxon>Pseudomonas</taxon>
    </lineage>
</organism>
<dbReference type="Proteomes" id="UP000235315">
    <property type="component" value="Chromosome"/>
</dbReference>
<dbReference type="EMBL" id="CP025738">
    <property type="protein sequence ID" value="AUO49186.1"/>
    <property type="molecule type" value="Genomic_DNA"/>
</dbReference>
<protein>
    <recommendedName>
        <fullName evidence="3">Lipoprotein</fullName>
    </recommendedName>
</protein>
<accession>A0ABM6R6T6</accession>
<evidence type="ECO:0000313" key="2">
    <source>
        <dbReference type="Proteomes" id="UP000235315"/>
    </source>
</evidence>
<name>A0ABM6R6T6_PSEO1</name>